<organism evidence="1 2">
    <name type="scientific">Deinococcus proteolyticus (strain ATCC 35074 / DSM 20540 / JCM 6276 / NBRC 101906 / NCIMB 13154 / VKM Ac-1939 / CCM 2703 / MRP)</name>
    <dbReference type="NCBI Taxonomy" id="693977"/>
    <lineage>
        <taxon>Bacteria</taxon>
        <taxon>Thermotogati</taxon>
        <taxon>Deinococcota</taxon>
        <taxon>Deinococci</taxon>
        <taxon>Deinococcales</taxon>
        <taxon>Deinococcaceae</taxon>
        <taxon>Deinococcus</taxon>
    </lineage>
</organism>
<evidence type="ECO:0000313" key="1">
    <source>
        <dbReference type="EMBL" id="ADY27140.1"/>
    </source>
</evidence>
<keyword evidence="2" id="KW-1185">Reference proteome</keyword>
<dbReference type="Proteomes" id="UP000007718">
    <property type="component" value="Chromosome"/>
</dbReference>
<gene>
    <name evidence="1" type="ordered locus">Deipr_2009</name>
</gene>
<dbReference type="AlphaFoldDB" id="F0RMS2"/>
<name>F0RMS2_DEIPM</name>
<dbReference type="HOGENOM" id="CLU_1370221_0_0_0"/>
<dbReference type="RefSeq" id="WP_013615748.1">
    <property type="nucleotide sequence ID" value="NC_015161.1"/>
</dbReference>
<dbReference type="OrthoDB" id="68108at2"/>
<sequence length="199" mass="21429">MDRYGGALRVRREQAGYRSQSDLARAVRALDAEGDLPAGLKPFSQQWLSRLEEDTDGSVLLSARAQQLRALAYMLGWTGTEFEAAVGVPVGTVPGLAGQLEPGPGELGPGEPEVGSAAAQGWSVAAGERPVPASLLEAAEVFGARPEFAELREPRWLHFLTGLHHRRTPQTAGEWLALFLDLRERFDPPPPGAEAAWTP</sequence>
<dbReference type="KEGG" id="dpt:Deipr_2009"/>
<proteinExistence type="predicted"/>
<dbReference type="EMBL" id="CP002536">
    <property type="protein sequence ID" value="ADY27140.1"/>
    <property type="molecule type" value="Genomic_DNA"/>
</dbReference>
<accession>F0RMS2</accession>
<evidence type="ECO:0000313" key="2">
    <source>
        <dbReference type="Proteomes" id="UP000007718"/>
    </source>
</evidence>
<protein>
    <submittedName>
        <fullName evidence="1">Uncharacterized protein</fullName>
    </submittedName>
</protein>
<dbReference type="STRING" id="693977.Deipr_2009"/>
<reference evidence="2" key="1">
    <citation type="submission" date="2011-02" db="EMBL/GenBank/DDBJ databases">
        <title>The complete sequence of chromosome of Deinococcus proteolyticus DSM 20540.</title>
        <authorList>
            <consortium name="US DOE Joint Genome Institute (JGI-PGF)"/>
            <person name="Lucas S."/>
            <person name="Copeland A."/>
            <person name="Lapidus A."/>
            <person name="Bruce D."/>
            <person name="Goodwin L."/>
            <person name="Pitluck S."/>
            <person name="Kyrpides N."/>
            <person name="Mavromatis K."/>
            <person name="Pagani I."/>
            <person name="Ivanova N."/>
            <person name="Ovchinnikova G."/>
            <person name="Zeytun A."/>
            <person name="Detter J.C."/>
            <person name="Han C."/>
            <person name="Land M."/>
            <person name="Hauser L."/>
            <person name="Markowitz V."/>
            <person name="Cheng J.-F."/>
            <person name="Hugenholtz P."/>
            <person name="Woyke T."/>
            <person name="Wu D."/>
            <person name="Pukall R."/>
            <person name="Steenblock K."/>
            <person name="Brambilla E."/>
            <person name="Klenk H.-P."/>
            <person name="Eisen J.A."/>
        </authorList>
    </citation>
    <scope>NUCLEOTIDE SEQUENCE [LARGE SCALE GENOMIC DNA]</scope>
    <source>
        <strain evidence="2">ATCC 35074 / DSM 20540 / JCM 6276 / NBRC 101906 / NCIMB 13154 / VKM Ac-1939 / CCM 2703 / MRP</strain>
    </source>
</reference>
<reference evidence="1 2" key="2">
    <citation type="journal article" date="2012" name="Stand. Genomic Sci.">
        <title>Complete genome sequence of the orange-red pigmented, radioresistant Deinococcus proteolyticus type strain (MRP(T)).</title>
        <authorList>
            <person name="Copeland A."/>
            <person name="Zeytun A."/>
            <person name="Yassawong M."/>
            <person name="Nolan M."/>
            <person name="Lucas S."/>
            <person name="Hammon N."/>
            <person name="Deshpande S."/>
            <person name="Cheng J.F."/>
            <person name="Han C."/>
            <person name="Tapia R."/>
            <person name="Goodwin L.A."/>
            <person name="Pitluck S."/>
            <person name="Mavromatis K."/>
            <person name="Liolios K."/>
            <person name="Pagani I."/>
            <person name="Ivanova N."/>
            <person name="Mikhailova N."/>
            <person name="Pati A."/>
            <person name="Chen A."/>
            <person name="Palaniappan K."/>
            <person name="Land M."/>
            <person name="Hauser L."/>
            <person name="Jeffries C.D."/>
            <person name="Brambilla E.M."/>
            <person name="Rohde M."/>
            <person name="Sikorski J."/>
            <person name="Pukall R."/>
            <person name="Goker M."/>
            <person name="Detter J.C."/>
            <person name="Woyke T."/>
            <person name="Bristow J."/>
            <person name="Eisen J.A."/>
            <person name="Markowitz V."/>
            <person name="Hugenholtz P."/>
            <person name="Kyrpides N.C."/>
            <person name="Klenk H.P."/>
            <person name="Lapidus A."/>
        </authorList>
    </citation>
    <scope>NUCLEOTIDE SEQUENCE [LARGE SCALE GENOMIC DNA]</scope>
    <source>
        <strain evidence="2">ATCC 35074 / DSM 20540 / JCM 6276 / NBRC 101906 / NCIMB 13154 / VKM Ac-1939 / CCM 2703 / MRP</strain>
    </source>
</reference>